<dbReference type="PRINTS" id="PR00324">
    <property type="entry name" value="NISIN"/>
</dbReference>
<evidence type="ECO:0000256" key="6">
    <source>
        <dbReference type="RuleBase" id="RU362078"/>
    </source>
</evidence>
<comment type="PTM">
    <text evidence="6">Maturation of lantibiotics involves the enzymatic conversion of Thr, and Ser into dehydrated AA and the formation of thioether bonds with cysteine. This is followed by membrane translocation and cleavage of the modified precursor.</text>
</comment>
<dbReference type="NCBIfam" id="TIGR03731">
    <property type="entry name" value="lantibio_gallid"/>
    <property type="match status" value="1"/>
</dbReference>
<comment type="function">
    <text evidence="6">Lanthionine-containing peptide antibiotic (lantibiotic) active on Gram-positive bacteria. The bactericidal activity of lantibiotics is based on depolarization of energized bacterial cytoplasmic membranes, initiated by the formation of aqueous transmembrane pores.</text>
</comment>
<evidence type="ECO:0000256" key="2">
    <source>
        <dbReference type="ARBA" id="ARBA00022529"/>
    </source>
</evidence>
<comment type="similarity">
    <text evidence="1 6">Belongs to the type A lantibiotic family.</text>
</comment>
<dbReference type="GO" id="GO:0031640">
    <property type="term" value="P:killing of cells of another organism"/>
    <property type="evidence" value="ECO:0007669"/>
    <property type="project" value="UniProtKB-UniRule"/>
</dbReference>
<evidence type="ECO:0000313" key="7">
    <source>
        <dbReference type="EMBL" id="ALA14804.1"/>
    </source>
</evidence>
<protein>
    <recommendedName>
        <fullName evidence="6">Lantibiotic</fullName>
    </recommendedName>
</protein>
<dbReference type="EMBL" id="KP878259">
    <property type="protein sequence ID" value="ALA14804.1"/>
    <property type="molecule type" value="Genomic_DNA"/>
</dbReference>
<keyword evidence="3 6" id="KW-0425">Lantibiotic</keyword>
<organism evidence="7">
    <name type="scientific">Enterococcus faecium</name>
    <name type="common">Streptococcus faecium</name>
    <dbReference type="NCBI Taxonomy" id="1352"/>
    <lineage>
        <taxon>Bacteria</taxon>
        <taxon>Bacillati</taxon>
        <taxon>Bacillota</taxon>
        <taxon>Bacilli</taxon>
        <taxon>Lactobacillales</taxon>
        <taxon>Enterococcaceae</taxon>
        <taxon>Enterococcus</taxon>
    </lineage>
</organism>
<dbReference type="GO" id="GO:0042742">
    <property type="term" value="P:defense response to bacterium"/>
    <property type="evidence" value="ECO:0007669"/>
    <property type="project" value="UniProtKB-UniRule"/>
</dbReference>
<sequence length="57" mass="5933">MSTKDFNLHLVSVSKKNSGASPRITSVSLCTPGCKTGAVMGCNMKTATCNCSIHVSK</sequence>
<dbReference type="GO" id="GO:0005102">
    <property type="term" value="F:signaling receptor binding"/>
    <property type="evidence" value="ECO:0007669"/>
    <property type="project" value="UniProtKB-KW"/>
</dbReference>
<keyword evidence="2 6" id="KW-0929">Antimicrobial</keyword>
<evidence type="ECO:0000256" key="1">
    <source>
        <dbReference type="ARBA" id="ARBA00009379"/>
    </source>
</evidence>
<dbReference type="Pfam" id="PF02052">
    <property type="entry name" value="Gallidermin"/>
    <property type="match status" value="1"/>
</dbReference>
<keyword evidence="5 6" id="KW-0078">Bacteriocin</keyword>
<proteinExistence type="inferred from homology"/>
<dbReference type="GO" id="GO:0005576">
    <property type="term" value="C:extracellular region"/>
    <property type="evidence" value="ECO:0007669"/>
    <property type="project" value="InterPro"/>
</dbReference>
<evidence type="ECO:0000256" key="3">
    <source>
        <dbReference type="ARBA" id="ARBA00022789"/>
    </source>
</evidence>
<dbReference type="SMR" id="A0A0K2D4S6"/>
<reference evidence="7" key="1">
    <citation type="submission" date="2015-03" db="EMBL/GenBank/DDBJ databases">
        <title>Emergence of plasmid-mediated VIM-4 carbapenemase in Citrobacter freundii, co-harbouring armA, CTX-M-3, TEM-1 and QnrB at a cancer centre in Bulgaria.</title>
        <authorList>
            <person name="Sabtcheva S.D."/>
            <person name="Ivanov I.N."/>
        </authorList>
    </citation>
    <scope>NUCLEOTIDE SEQUENCE</scope>
    <source>
        <strain evidence="7">GEn30</strain>
    </source>
</reference>
<keyword evidence="4 6" id="KW-0044">Antibiotic</keyword>
<evidence type="ECO:0000256" key="5">
    <source>
        <dbReference type="ARBA" id="ARBA00023048"/>
    </source>
</evidence>
<accession>A0A0K2D4S6</accession>
<dbReference type="AlphaFoldDB" id="A0A0K2D4S6"/>
<dbReference type="InterPro" id="IPR006079">
    <property type="entry name" value="Lantibiotic_typ-A_Bacillales"/>
</dbReference>
<name>A0A0K2D4S6_ENTFC</name>
<evidence type="ECO:0000256" key="4">
    <source>
        <dbReference type="ARBA" id="ARBA00023022"/>
    </source>
</evidence>